<dbReference type="RefSeq" id="WP_011821357.1">
    <property type="nucleotide sequence ID" value="NC_008818.1"/>
</dbReference>
<sequence length="217" mass="24722">MVTRRLDDYLRQLGTAVRERHVDVEALIRRLVEEAVAASSCNGARLDEVLERLEAIERRLDKLERTLEELRSTGLLTRRNIEELAQALASAVSAVLKQARQQRGGNEPRWVKLILERIEDRGYVFLHELPAEVRSGFDPGVLRSKGLIVESVGGDVLIASSKTLQEFSEELSKLKTSDEYEAEMKLGKYRVLFRILRDEGMVYYAAGRGWVLRGLNR</sequence>
<dbReference type="EnsemblBacteria" id="ABM80040">
    <property type="protein sequence ID" value="ABM80040"/>
    <property type="gene ID" value="Hbut_0168"/>
</dbReference>
<proteinExistence type="predicted"/>
<dbReference type="eggNOG" id="arCOG01531">
    <property type="taxonomic scope" value="Archaea"/>
</dbReference>
<name>A2BJ79_HYPBU</name>
<feature type="coiled-coil region" evidence="1">
    <location>
        <begin position="46"/>
        <end position="73"/>
    </location>
</feature>
<dbReference type="HOGENOM" id="CLU_1269906_0_0_2"/>
<accession>A2BJ79</accession>
<dbReference type="EMBL" id="CP000493">
    <property type="protein sequence ID" value="ABM80040.1"/>
    <property type="molecule type" value="Genomic_DNA"/>
</dbReference>
<reference evidence="2 3" key="1">
    <citation type="journal article" date="2007" name="Archaea">
        <title>The genome of Hyperthermus butylicus: a sulfur-reducing, peptide fermenting, neutrophilic Crenarchaeote growing up to 108 degrees C.</title>
        <authorList>
            <person name="Brugger K."/>
            <person name="Chen L."/>
            <person name="Stark M."/>
            <person name="Zibat A."/>
            <person name="Redder P."/>
            <person name="Ruepp A."/>
            <person name="Awayez M."/>
            <person name="She Q."/>
            <person name="Garrett R.A."/>
            <person name="Klenk H.P."/>
        </authorList>
    </citation>
    <scope>NUCLEOTIDE SEQUENCE [LARGE SCALE GENOMIC DNA]</scope>
    <source>
        <strain evidence="3">DSM 5456 / JCM 9403 / PLM1-5</strain>
    </source>
</reference>
<keyword evidence="1" id="KW-0175">Coiled coil</keyword>
<protein>
    <submittedName>
        <fullName evidence="2">Uncharacterized protein</fullName>
    </submittedName>
</protein>
<dbReference type="OrthoDB" id="15494at2157"/>
<organism evidence="2 3">
    <name type="scientific">Hyperthermus butylicus (strain DSM 5456 / JCM 9403 / PLM1-5)</name>
    <dbReference type="NCBI Taxonomy" id="415426"/>
    <lineage>
        <taxon>Archaea</taxon>
        <taxon>Thermoproteota</taxon>
        <taxon>Thermoprotei</taxon>
        <taxon>Desulfurococcales</taxon>
        <taxon>Pyrodictiaceae</taxon>
        <taxon>Hyperthermus</taxon>
    </lineage>
</organism>
<evidence type="ECO:0000313" key="3">
    <source>
        <dbReference type="Proteomes" id="UP000002593"/>
    </source>
</evidence>
<dbReference type="KEGG" id="hbu:Hbut_0168"/>
<evidence type="ECO:0000256" key="1">
    <source>
        <dbReference type="SAM" id="Coils"/>
    </source>
</evidence>
<gene>
    <name evidence="2" type="ordered locus">Hbut_0168</name>
</gene>
<dbReference type="GeneID" id="4781570"/>
<evidence type="ECO:0000313" key="2">
    <source>
        <dbReference type="EMBL" id="ABM80040.1"/>
    </source>
</evidence>
<dbReference type="AlphaFoldDB" id="A2BJ79"/>
<keyword evidence="3" id="KW-1185">Reference proteome</keyword>
<dbReference type="Proteomes" id="UP000002593">
    <property type="component" value="Chromosome"/>
</dbReference>